<dbReference type="InterPro" id="IPR036691">
    <property type="entry name" value="Endo/exonu/phosph_ase_sf"/>
</dbReference>
<evidence type="ECO:0000259" key="1">
    <source>
        <dbReference type="PROSITE" id="PS50878"/>
    </source>
</evidence>
<gene>
    <name evidence="3" type="ORF">RhiXN_08834</name>
</gene>
<dbReference type="Pfam" id="PF14529">
    <property type="entry name" value="Exo_endo_phos_2"/>
    <property type="match status" value="1"/>
</dbReference>
<dbReference type="GO" id="GO:0003964">
    <property type="term" value="F:RNA-directed DNA polymerase activity"/>
    <property type="evidence" value="ECO:0007669"/>
    <property type="project" value="UniProtKB-KW"/>
</dbReference>
<protein>
    <submittedName>
        <fullName evidence="3">Reverse transcriptase from transposon X-element protein</fullName>
    </submittedName>
</protein>
<dbReference type="Proteomes" id="UP000650533">
    <property type="component" value="Chromosome 5"/>
</dbReference>
<keyword evidence="3" id="KW-0695">RNA-directed DNA polymerase</keyword>
<evidence type="ECO:0000313" key="4">
    <source>
        <dbReference type="Proteomes" id="UP000650533"/>
    </source>
</evidence>
<dbReference type="InterPro" id="IPR000477">
    <property type="entry name" value="RT_dom"/>
</dbReference>
<dbReference type="KEGG" id="rsx:RhiXN_08834"/>
<dbReference type="GeneID" id="67031113"/>
<dbReference type="PROSITE" id="PS50878">
    <property type="entry name" value="RT_POL"/>
    <property type="match status" value="1"/>
</dbReference>
<keyword evidence="3" id="KW-0808">Transferase</keyword>
<dbReference type="GO" id="GO:0003676">
    <property type="term" value="F:nucleic acid binding"/>
    <property type="evidence" value="ECO:0007669"/>
    <property type="project" value="InterPro"/>
</dbReference>
<dbReference type="CDD" id="cd09276">
    <property type="entry name" value="Rnase_HI_RT_non_LTR"/>
    <property type="match status" value="1"/>
</dbReference>
<keyword evidence="3" id="KW-0548">Nucleotidyltransferase</keyword>
<organism evidence="3 4">
    <name type="scientific">Rhizoctonia solani</name>
    <dbReference type="NCBI Taxonomy" id="456999"/>
    <lineage>
        <taxon>Eukaryota</taxon>
        <taxon>Fungi</taxon>
        <taxon>Dikarya</taxon>
        <taxon>Basidiomycota</taxon>
        <taxon>Agaricomycotina</taxon>
        <taxon>Agaricomycetes</taxon>
        <taxon>Cantharellales</taxon>
        <taxon>Ceratobasidiaceae</taxon>
        <taxon>Rhizoctonia</taxon>
    </lineage>
</organism>
<dbReference type="Gene3D" id="3.60.10.10">
    <property type="entry name" value="Endonuclease/exonuclease/phosphatase"/>
    <property type="match status" value="1"/>
</dbReference>
<dbReference type="PROSITE" id="PS50879">
    <property type="entry name" value="RNASE_H_1"/>
    <property type="match status" value="1"/>
</dbReference>
<dbReference type="PANTHER" id="PTHR33481:SF1">
    <property type="entry name" value="ENDONUCLEASE_EXONUCLEASE_PHOSPHATASE DOMAIN-CONTAINING PROTEIN-RELATED"/>
    <property type="match status" value="1"/>
</dbReference>
<evidence type="ECO:0000313" key="3">
    <source>
        <dbReference type="EMBL" id="QRW19859.1"/>
    </source>
</evidence>
<dbReference type="RefSeq" id="XP_043180096.1">
    <property type="nucleotide sequence ID" value="XM_043328650.1"/>
</dbReference>
<dbReference type="GO" id="GO:0004523">
    <property type="term" value="F:RNA-DNA hybrid ribonuclease activity"/>
    <property type="evidence" value="ECO:0007669"/>
    <property type="project" value="InterPro"/>
</dbReference>
<evidence type="ECO:0000259" key="2">
    <source>
        <dbReference type="PROSITE" id="PS50879"/>
    </source>
</evidence>
<dbReference type="InterPro" id="IPR012337">
    <property type="entry name" value="RNaseH-like_sf"/>
</dbReference>
<reference evidence="3" key="1">
    <citation type="submission" date="2020-05" db="EMBL/GenBank/DDBJ databases">
        <title>Evolutionary and genomic comparisons of hybrid uninucleate and nonhybrid Rhizoctonia fungi.</title>
        <authorList>
            <person name="Li C."/>
            <person name="Chen X."/>
        </authorList>
    </citation>
    <scope>NUCLEOTIDE SEQUENCE</scope>
    <source>
        <strain evidence="3">AG-1 IA</strain>
    </source>
</reference>
<dbReference type="PANTHER" id="PTHR33481">
    <property type="entry name" value="REVERSE TRANSCRIPTASE"/>
    <property type="match status" value="1"/>
</dbReference>
<dbReference type="InterPro" id="IPR002156">
    <property type="entry name" value="RNaseH_domain"/>
</dbReference>
<dbReference type="CDD" id="cd01650">
    <property type="entry name" value="RT_nLTR_like"/>
    <property type="match status" value="1"/>
</dbReference>
<dbReference type="EMBL" id="CP059662">
    <property type="protein sequence ID" value="QRW19859.1"/>
    <property type="molecule type" value="Genomic_DNA"/>
</dbReference>
<dbReference type="InterPro" id="IPR005135">
    <property type="entry name" value="Endo/exonuclease/phosphatase"/>
</dbReference>
<proteinExistence type="predicted"/>
<feature type="domain" description="Reverse transcriptase" evidence="1">
    <location>
        <begin position="365"/>
        <end position="641"/>
    </location>
</feature>
<dbReference type="InterPro" id="IPR036397">
    <property type="entry name" value="RNaseH_sf"/>
</dbReference>
<dbReference type="AlphaFoldDB" id="A0A8H8SW05"/>
<name>A0A8H8SW05_9AGAM</name>
<sequence>MPRNTSTILLGDFNRHHPAWDDPRNEHLLTDKYVEAAEPLVQLVEERLLKMALPKFTPTHKHLVSKKLSRLDNVFVSDSLYDHLIECEAYPDRRPVSTDHFPIVTKLDLTLEKAKETLRRSFTNTDWEKFDKLLTEKLKMLSTEVIETIAEFDARLDALTKAILDTIEAVVPYARITSYCKRWWTKELSELRARRFNLGYQASRREDTPKDPIHQELELASKLYKLALENAKAKCWNDFINTAEAKALWNAYKWMRGQEENAGNARIPTLRATAPNGSTTLFSTNEEKSAALYQTFFPTPPPIDVPTHAYPDEIEEFRPITEKEIFKVIRELKPNKAPGPDGIPNCVFVNNAAALVPHLLPIYRATFRLKYYPETWKKSATTVLQKPGRPDYTVTKAYRPIALLNVISKILSACVANRLNTIVETQDLLPAHHFGGRAGRTTTDSMHLLHKFVKDAWRRKKVVAGLFLDVTGAFPNASPAMLTHNMRKLGIPSAIVNWTTRKLEGRGTTMKFDDFESEPFEIRHGIDQGCPLSCIFYLIYNSDLIKVARSTRGELAVGYIDDVAFLAEGVDFTQANAKLKRMMERKGGALEWARTHTLDFALEKTALVQFNRYLRVDPRPVTIGGVEVKPEPSHKFLGVIFDAKLTWGEQRSAVLRKATKWAHMVKRVCHVRNGLKPSSARRLHDSVFIAKVTYAADIWWEPTGKKGQGKKRTGAVGFTKHLQSAQRIVALAITGALRTAPTDTVLAHAGIFPIKLELRRASHQAAVRLAGIPSTHPLRAKINAKTKTLKKSKTHHSTIRKLLVNTGVNPANYATNPRFNTLPPALKLLNPYVAPGGTDEAIADESTLKPTVKIFSDGSMVGGNVGAAAVLIRKGKEEVVARKYVGSDREHEVYEAEVVGLILGLELLARERGAGEAIFFIDNQAVLLTLKAGHTDKLGYLYAHMDKGIRLAREANPGVKLEARWIPGHKGVDGNERADVEAKLAATPGNDTNTLLPGPLKKAIPVNPTAAKRERKARMEGEWADWIEDEGNPRRTQALRLIDDTYPSMNFKKAADSLTRMEYATLTQLRTGHYPTSTYLFRTTLADSPRCPHCESQNENVFHLLIGCKATEGYRRERDQAMGAALRSVNLLLKPGEHTKHLMEYLRKVRGLSGGAGTARG</sequence>
<dbReference type="SUPFAM" id="SSF56219">
    <property type="entry name" value="DNase I-like"/>
    <property type="match status" value="1"/>
</dbReference>
<accession>A0A8H8SW05</accession>
<feature type="domain" description="RNase H type-1" evidence="2">
    <location>
        <begin position="848"/>
        <end position="987"/>
    </location>
</feature>
<dbReference type="InterPro" id="IPR043502">
    <property type="entry name" value="DNA/RNA_pol_sf"/>
</dbReference>
<dbReference type="Pfam" id="PF00078">
    <property type="entry name" value="RVT_1"/>
    <property type="match status" value="1"/>
</dbReference>
<dbReference type="Gene3D" id="3.30.420.10">
    <property type="entry name" value="Ribonuclease H-like superfamily/Ribonuclease H"/>
    <property type="match status" value="1"/>
</dbReference>
<dbReference type="SUPFAM" id="SSF53098">
    <property type="entry name" value="Ribonuclease H-like"/>
    <property type="match status" value="1"/>
</dbReference>
<dbReference type="SUPFAM" id="SSF56672">
    <property type="entry name" value="DNA/RNA polymerases"/>
    <property type="match status" value="1"/>
</dbReference>